<dbReference type="NCBIfam" id="TIGR02595">
    <property type="entry name" value="PEP_CTERM"/>
    <property type="match status" value="1"/>
</dbReference>
<keyword evidence="1" id="KW-0732">Signal</keyword>
<proteinExistence type="predicted"/>
<dbReference type="RefSeq" id="WP_229466358.1">
    <property type="nucleotide sequence ID" value="NZ_BMWW01000003.1"/>
</dbReference>
<organism evidence="3 4">
    <name type="scientific">Pseudoduganella plicata</name>
    <dbReference type="NCBI Taxonomy" id="321984"/>
    <lineage>
        <taxon>Bacteria</taxon>
        <taxon>Pseudomonadati</taxon>
        <taxon>Pseudomonadota</taxon>
        <taxon>Betaproteobacteria</taxon>
        <taxon>Burkholderiales</taxon>
        <taxon>Oxalobacteraceae</taxon>
        <taxon>Telluria group</taxon>
        <taxon>Pseudoduganella</taxon>
    </lineage>
</organism>
<evidence type="ECO:0000313" key="3">
    <source>
        <dbReference type="EMBL" id="GGY87682.1"/>
    </source>
</evidence>
<reference evidence="3" key="1">
    <citation type="journal article" date="2014" name="Int. J. Syst. Evol. Microbiol.">
        <title>Complete genome sequence of Corynebacterium casei LMG S-19264T (=DSM 44701T), isolated from a smear-ripened cheese.</title>
        <authorList>
            <consortium name="US DOE Joint Genome Institute (JGI-PGF)"/>
            <person name="Walter F."/>
            <person name="Albersmeier A."/>
            <person name="Kalinowski J."/>
            <person name="Ruckert C."/>
        </authorList>
    </citation>
    <scope>NUCLEOTIDE SEQUENCE</scope>
    <source>
        <strain evidence="3">KCTC 12344</strain>
    </source>
</reference>
<dbReference type="Proteomes" id="UP000619512">
    <property type="component" value="Unassembled WGS sequence"/>
</dbReference>
<gene>
    <name evidence="3" type="ORF">GCM10007388_21330</name>
</gene>
<evidence type="ECO:0000259" key="2">
    <source>
        <dbReference type="Pfam" id="PF07589"/>
    </source>
</evidence>
<protein>
    <recommendedName>
        <fullName evidence="2">Ice-binding protein C-terminal domain-containing protein</fullName>
    </recommendedName>
</protein>
<evidence type="ECO:0000256" key="1">
    <source>
        <dbReference type="SAM" id="SignalP"/>
    </source>
</evidence>
<comment type="caution">
    <text evidence="3">The sequence shown here is derived from an EMBL/GenBank/DDBJ whole genome shotgun (WGS) entry which is preliminary data.</text>
</comment>
<dbReference type="EMBL" id="BMWW01000003">
    <property type="protein sequence ID" value="GGY87682.1"/>
    <property type="molecule type" value="Genomic_DNA"/>
</dbReference>
<dbReference type="AlphaFoldDB" id="A0AA88C832"/>
<reference evidence="3" key="2">
    <citation type="submission" date="2022-12" db="EMBL/GenBank/DDBJ databases">
        <authorList>
            <person name="Sun Q."/>
            <person name="Kim S."/>
        </authorList>
    </citation>
    <scope>NUCLEOTIDE SEQUENCE</scope>
    <source>
        <strain evidence="3">KCTC 12344</strain>
    </source>
</reference>
<accession>A0AA88C832</accession>
<sequence length="244" mass="25970">MKALMAGLALGMAVFGTAAHAEPIHIESAGVVLDNLPGFTEDRVSVLANSADVLQLSLTELINRNSQGGAGWSAFDDQGTFRQTISNYASGYQLSVREGYTLSLITLEIRFGGQLQQAQSPIDPPGEALNYTRNDVQLVNAGSVVQSDVRRIDNLNGSQQVTLTFWDLAWAETVALELQSEVWMGAQGIAPNGLLPGLPSFSSMNVTDAVLTIRTTVLPVPEPGTYAMLLAGLALVGVAGRRRK</sequence>
<feature type="domain" description="Ice-binding protein C-terminal" evidence="2">
    <location>
        <begin position="219"/>
        <end position="243"/>
    </location>
</feature>
<feature type="signal peptide" evidence="1">
    <location>
        <begin position="1"/>
        <end position="21"/>
    </location>
</feature>
<dbReference type="Pfam" id="PF07589">
    <property type="entry name" value="PEP-CTERM"/>
    <property type="match status" value="1"/>
</dbReference>
<evidence type="ECO:0000313" key="4">
    <source>
        <dbReference type="Proteomes" id="UP000619512"/>
    </source>
</evidence>
<dbReference type="InterPro" id="IPR013424">
    <property type="entry name" value="Ice-binding_C"/>
</dbReference>
<feature type="chain" id="PRO_5041688841" description="Ice-binding protein C-terminal domain-containing protein" evidence="1">
    <location>
        <begin position="22"/>
        <end position="244"/>
    </location>
</feature>
<name>A0AA88C832_9BURK</name>